<dbReference type="EMBL" id="BTRK01000001">
    <property type="protein sequence ID" value="GMR33501.1"/>
    <property type="molecule type" value="Genomic_DNA"/>
</dbReference>
<protein>
    <submittedName>
        <fullName evidence="1">Uncharacterized protein</fullName>
    </submittedName>
</protein>
<dbReference type="AlphaFoldDB" id="A0AAN5C9W5"/>
<name>A0AAN5C9W5_9BILA</name>
<comment type="caution">
    <text evidence="1">The sequence shown here is derived from an EMBL/GenBank/DDBJ whole genome shotgun (WGS) entry which is preliminary data.</text>
</comment>
<dbReference type="Proteomes" id="UP001328107">
    <property type="component" value="Unassembled WGS sequence"/>
</dbReference>
<gene>
    <name evidence="1" type="ORF">PMAYCL1PPCAC_03696</name>
</gene>
<reference evidence="2" key="1">
    <citation type="submission" date="2022-10" db="EMBL/GenBank/DDBJ databases">
        <title>Genome assembly of Pristionchus species.</title>
        <authorList>
            <person name="Yoshida K."/>
            <person name="Sommer R.J."/>
        </authorList>
    </citation>
    <scope>NUCLEOTIDE SEQUENCE [LARGE SCALE GENOMIC DNA]</scope>
    <source>
        <strain evidence="2">RS5460</strain>
    </source>
</reference>
<evidence type="ECO:0000313" key="2">
    <source>
        <dbReference type="Proteomes" id="UP001328107"/>
    </source>
</evidence>
<accession>A0AAN5C9W5</accession>
<proteinExistence type="predicted"/>
<feature type="non-terminal residue" evidence="1">
    <location>
        <position position="1"/>
    </location>
</feature>
<organism evidence="1 2">
    <name type="scientific">Pristionchus mayeri</name>
    <dbReference type="NCBI Taxonomy" id="1317129"/>
    <lineage>
        <taxon>Eukaryota</taxon>
        <taxon>Metazoa</taxon>
        <taxon>Ecdysozoa</taxon>
        <taxon>Nematoda</taxon>
        <taxon>Chromadorea</taxon>
        <taxon>Rhabditida</taxon>
        <taxon>Rhabditina</taxon>
        <taxon>Diplogasteromorpha</taxon>
        <taxon>Diplogasteroidea</taxon>
        <taxon>Neodiplogasteridae</taxon>
        <taxon>Pristionchus</taxon>
    </lineage>
</organism>
<keyword evidence="2" id="KW-1185">Reference proteome</keyword>
<sequence length="136" mass="15299">FILLGTMEEDLLAVGEDLSLPVVSDKTLSVADFYEDEHTRLPLLSSLKFLLSGKAEEVAWVGALIFLNVQSTHRTATVSSFQLTCDWTDTSATTRRRTSSRSCQSCTRLERDGEHVLLLLHCQSRHLWLVKMGRGF</sequence>
<evidence type="ECO:0000313" key="1">
    <source>
        <dbReference type="EMBL" id="GMR33501.1"/>
    </source>
</evidence>